<dbReference type="RefSeq" id="WP_074640634.1">
    <property type="nucleotide sequence ID" value="NZ_FOFU01000001.1"/>
</dbReference>
<dbReference type="EMBL" id="FOFU01000001">
    <property type="protein sequence ID" value="SEP82431.1"/>
    <property type="molecule type" value="Genomic_DNA"/>
</dbReference>
<evidence type="ECO:0000313" key="2">
    <source>
        <dbReference type="Proteomes" id="UP000182360"/>
    </source>
</evidence>
<organism evidence="1 2">
    <name type="scientific">Treponema bryantii</name>
    <dbReference type="NCBI Taxonomy" id="163"/>
    <lineage>
        <taxon>Bacteria</taxon>
        <taxon>Pseudomonadati</taxon>
        <taxon>Spirochaetota</taxon>
        <taxon>Spirochaetia</taxon>
        <taxon>Spirochaetales</taxon>
        <taxon>Treponemataceae</taxon>
        <taxon>Treponema</taxon>
    </lineage>
</organism>
<name>A0A1H9B143_9SPIR</name>
<keyword evidence="2" id="KW-1185">Reference proteome</keyword>
<protein>
    <submittedName>
        <fullName evidence="1">Uncharacterized protein</fullName>
    </submittedName>
</protein>
<gene>
    <name evidence="1" type="ORF">SAMN04487977_101534</name>
</gene>
<evidence type="ECO:0000313" key="1">
    <source>
        <dbReference type="EMBL" id="SEP82431.1"/>
    </source>
</evidence>
<dbReference type="AlphaFoldDB" id="A0A1H9B143"/>
<dbReference type="Proteomes" id="UP000182360">
    <property type="component" value="Unassembled WGS sequence"/>
</dbReference>
<accession>A0A1H9B143</accession>
<sequence>MEESLRKKIEDGTYDEIDKDMIISRIMKSIKVKDEIAIEFANKIKNLVDEYHDELKLARFGIVMAVTDITEEDDECGVKIVYGSSDSILKLMRILSEEVVK</sequence>
<reference evidence="1 2" key="1">
    <citation type="submission" date="2016-10" db="EMBL/GenBank/DDBJ databases">
        <authorList>
            <person name="de Groot N.N."/>
        </authorList>
    </citation>
    <scope>NUCLEOTIDE SEQUENCE [LARGE SCALE GENOMIC DNA]</scope>
    <source>
        <strain evidence="1 2">B25</strain>
    </source>
</reference>
<proteinExistence type="predicted"/>